<evidence type="ECO:0000313" key="2">
    <source>
        <dbReference type="EMBL" id="OKA19204.1"/>
    </source>
</evidence>
<protein>
    <submittedName>
        <fullName evidence="2">Uncharacterized protein</fullName>
    </submittedName>
</protein>
<organism evidence="2 4">
    <name type="scientific">Pseudomonas versuta</name>
    <dbReference type="NCBI Taxonomy" id="1788301"/>
    <lineage>
        <taxon>Bacteria</taxon>
        <taxon>Pseudomonadati</taxon>
        <taxon>Pseudomonadota</taxon>
        <taxon>Gammaproteobacteria</taxon>
        <taxon>Pseudomonadales</taxon>
        <taxon>Pseudomonadaceae</taxon>
        <taxon>Pseudomonas</taxon>
    </lineage>
</organism>
<accession>A0A0M4QA24</accession>
<evidence type="ECO:0000256" key="1">
    <source>
        <dbReference type="SAM" id="MobiDB-lite"/>
    </source>
</evidence>
<name>A0A0M4QA24_9PSED</name>
<dbReference type="RefSeq" id="WP_060693636.1">
    <property type="nucleotide sequence ID" value="NZ_CP012676.1"/>
</dbReference>
<dbReference type="EMBL" id="MPJC01000005">
    <property type="protein sequence ID" value="OKA21672.1"/>
    <property type="molecule type" value="Genomic_DNA"/>
</dbReference>
<evidence type="ECO:0000313" key="5">
    <source>
        <dbReference type="Proteomes" id="UP000186677"/>
    </source>
</evidence>
<evidence type="ECO:0000313" key="4">
    <source>
        <dbReference type="Proteomes" id="UP000185990"/>
    </source>
</evidence>
<comment type="caution">
    <text evidence="2">The sequence shown here is derived from an EMBL/GenBank/DDBJ whole genome shotgun (WGS) entry which is preliminary data.</text>
</comment>
<accession>A0A1Q4KJT0</accession>
<keyword evidence="5" id="KW-1185">Reference proteome</keyword>
<feature type="region of interest" description="Disordered" evidence="1">
    <location>
        <begin position="49"/>
        <end position="71"/>
    </location>
</feature>
<proteinExistence type="predicted"/>
<dbReference type="Proteomes" id="UP000186677">
    <property type="component" value="Unassembled WGS sequence"/>
</dbReference>
<sequence length="71" mass="7621">MNDLPVSDKKLKPLPCAPCFEYIPDDDAENSEEQANALRAILETTFNNREYANPPMKGPPASGGSVMAAPA</sequence>
<dbReference type="Proteomes" id="UP000185990">
    <property type="component" value="Unassembled WGS sequence"/>
</dbReference>
<gene>
    <name evidence="3" type="ORF">BOH73_10275</name>
    <name evidence="2" type="ORF">BOH74_18635</name>
</gene>
<dbReference type="KEGG" id="ppsy:AOC04_11995"/>
<dbReference type="AlphaFoldDB" id="A0A0M4QA24"/>
<reference evidence="3 5" key="2">
    <citation type="submission" date="2016-11" db="EMBL/GenBank/DDBJ databases">
        <title>Draft genome of Pseudomonas versuta A4R1.5.</title>
        <authorList>
            <person name="See-Too W.-S."/>
        </authorList>
    </citation>
    <scope>NUCLEOTIDE SEQUENCE [LARGE SCALE GENOMIC DNA]</scope>
    <source>
        <strain evidence="3 5">A4R1.5</strain>
    </source>
</reference>
<dbReference type="EMBL" id="MPJD01000033">
    <property type="protein sequence ID" value="OKA19204.1"/>
    <property type="molecule type" value="Genomic_DNA"/>
</dbReference>
<evidence type="ECO:0000313" key="3">
    <source>
        <dbReference type="EMBL" id="OKA21672.1"/>
    </source>
</evidence>
<reference evidence="2 4" key="1">
    <citation type="submission" date="2016-11" db="EMBL/GenBank/DDBJ databases">
        <title>Draft genome of Pseudomonas versuta A4R1.12.</title>
        <authorList>
            <person name="See-Too W.-S."/>
        </authorList>
    </citation>
    <scope>NUCLEOTIDE SEQUENCE [LARGE SCALE GENOMIC DNA]</scope>
    <source>
        <strain evidence="2 4">A4R1.12</strain>
    </source>
</reference>